<evidence type="ECO:0000256" key="5">
    <source>
        <dbReference type="ARBA" id="ARBA00023136"/>
    </source>
</evidence>
<feature type="transmembrane region" description="Helical" evidence="7">
    <location>
        <begin position="93"/>
        <end position="111"/>
    </location>
</feature>
<dbReference type="CDD" id="cd17502">
    <property type="entry name" value="MFS_Azr1_MDR_like"/>
    <property type="match status" value="1"/>
</dbReference>
<feature type="transmembrane region" description="Helical" evidence="7">
    <location>
        <begin position="180"/>
        <end position="199"/>
    </location>
</feature>
<evidence type="ECO:0000256" key="3">
    <source>
        <dbReference type="ARBA" id="ARBA00022692"/>
    </source>
</evidence>
<keyword evidence="10" id="KW-1185">Reference proteome</keyword>
<keyword evidence="2" id="KW-0813">Transport</keyword>
<organism evidence="9 10">
    <name type="scientific">Zasmidium cellare</name>
    <name type="common">Wine cellar mold</name>
    <name type="synonym">Racodium cellare</name>
    <dbReference type="NCBI Taxonomy" id="395010"/>
    <lineage>
        <taxon>Eukaryota</taxon>
        <taxon>Fungi</taxon>
        <taxon>Dikarya</taxon>
        <taxon>Ascomycota</taxon>
        <taxon>Pezizomycotina</taxon>
        <taxon>Dothideomycetes</taxon>
        <taxon>Dothideomycetidae</taxon>
        <taxon>Mycosphaerellales</taxon>
        <taxon>Mycosphaerellaceae</taxon>
        <taxon>Zasmidium</taxon>
    </lineage>
</organism>
<dbReference type="Pfam" id="PF07690">
    <property type="entry name" value="MFS_1"/>
    <property type="match status" value="1"/>
</dbReference>
<sequence>MEDSKDRTADASEAHSIKESLDSHANSIPPPIDNHEEKEVEEGGQAIEYPTTPKLVLILSAAALSMFLVALDTSIISTAIPRITDDFHSLDDVAWYGSGFFMTTGAFQSMWGKGYKYFPVKTTFLLAVFIFEVGSLICAVAPNSEALIIGRAIAGVGGAGVTSGCYIIVGLAAPPERTPALLGVMGASFAIASVIGPLLGGAFTEKVSWRWCFYINLPIGGLAAFVILLFYTNPAHAKPIRATWKEKILQLDIGGTVLILGAIICFLLALQWGGVTKPWSSSDVIGTLVGAAVLLGAFVGVEIYLGDRAAMNIRLLKGKTMATMMLFNFIMSGSFFILLYYLPIYFQVVSGVDAAESGIRSIPLVAGASIFAIVAGIIMTGTGEFQLVSLVGSIMVAVGGGLVYTLEVGSGSGEWIGYQVLVGIGLGLTMQTAVIVAQAVSAPADLSTASAMALFFQLLGGAIWLSVGQSIFTNQLVLDLKKAPSIDPGAVVAAGATELRKVLSGQDLSYAIDSYMAGLKNAYAVDIALGGAAVVLVVWSLVFDRRRLNKASAVAAAA</sequence>
<dbReference type="PANTHER" id="PTHR23501">
    <property type="entry name" value="MAJOR FACILITATOR SUPERFAMILY"/>
    <property type="match status" value="1"/>
</dbReference>
<feature type="transmembrane region" description="Helical" evidence="7">
    <location>
        <begin position="326"/>
        <end position="346"/>
    </location>
</feature>
<comment type="subcellular location">
    <subcellularLocation>
        <location evidence="1">Membrane</location>
        <topology evidence="1">Multi-pass membrane protein</topology>
    </subcellularLocation>
</comment>
<feature type="transmembrane region" description="Helical" evidence="7">
    <location>
        <begin position="385"/>
        <end position="404"/>
    </location>
</feature>
<evidence type="ECO:0000313" key="9">
    <source>
        <dbReference type="EMBL" id="KAK4503482.1"/>
    </source>
</evidence>
<keyword evidence="3 7" id="KW-0812">Transmembrane</keyword>
<feature type="transmembrane region" description="Helical" evidence="7">
    <location>
        <begin position="211"/>
        <end position="232"/>
    </location>
</feature>
<protein>
    <recommendedName>
        <fullName evidence="8">Major facilitator superfamily (MFS) profile domain-containing protein</fullName>
    </recommendedName>
</protein>
<dbReference type="SUPFAM" id="SSF103473">
    <property type="entry name" value="MFS general substrate transporter"/>
    <property type="match status" value="1"/>
</dbReference>
<evidence type="ECO:0000256" key="1">
    <source>
        <dbReference type="ARBA" id="ARBA00004141"/>
    </source>
</evidence>
<feature type="domain" description="Major facilitator superfamily (MFS) profile" evidence="8">
    <location>
        <begin position="58"/>
        <end position="548"/>
    </location>
</feature>
<dbReference type="InterPro" id="IPR001958">
    <property type="entry name" value="Tet-R_TetA/multi-R_MdtG-like"/>
</dbReference>
<feature type="transmembrane region" description="Helical" evidence="7">
    <location>
        <begin position="284"/>
        <end position="305"/>
    </location>
</feature>
<dbReference type="InterPro" id="IPR020846">
    <property type="entry name" value="MFS_dom"/>
</dbReference>
<name>A0ABR0EPS5_ZASCE</name>
<dbReference type="InterPro" id="IPR036259">
    <property type="entry name" value="MFS_trans_sf"/>
</dbReference>
<gene>
    <name evidence="9" type="ORF">PRZ48_004397</name>
</gene>
<dbReference type="EMBL" id="JAXOVC010000003">
    <property type="protein sequence ID" value="KAK4503482.1"/>
    <property type="molecule type" value="Genomic_DNA"/>
</dbReference>
<accession>A0ABR0EPS5</accession>
<reference evidence="9 10" key="1">
    <citation type="journal article" date="2023" name="G3 (Bethesda)">
        <title>A chromosome-level genome assembly of Zasmidium syzygii isolated from banana leaves.</title>
        <authorList>
            <person name="van Westerhoven A.C."/>
            <person name="Mehrabi R."/>
            <person name="Talebi R."/>
            <person name="Steentjes M.B.F."/>
            <person name="Corcolon B."/>
            <person name="Chong P.A."/>
            <person name="Kema G.H.J."/>
            <person name="Seidl M.F."/>
        </authorList>
    </citation>
    <scope>NUCLEOTIDE SEQUENCE [LARGE SCALE GENOMIC DNA]</scope>
    <source>
        <strain evidence="9 10">P124</strain>
    </source>
</reference>
<proteinExistence type="predicted"/>
<evidence type="ECO:0000256" key="6">
    <source>
        <dbReference type="SAM" id="MobiDB-lite"/>
    </source>
</evidence>
<feature type="transmembrane region" description="Helical" evidence="7">
    <location>
        <begin position="358"/>
        <end position="378"/>
    </location>
</feature>
<dbReference type="PROSITE" id="PS50850">
    <property type="entry name" value="MFS"/>
    <property type="match status" value="1"/>
</dbReference>
<evidence type="ECO:0000259" key="8">
    <source>
        <dbReference type="PROSITE" id="PS50850"/>
    </source>
</evidence>
<evidence type="ECO:0000256" key="2">
    <source>
        <dbReference type="ARBA" id="ARBA00022448"/>
    </source>
</evidence>
<dbReference type="InterPro" id="IPR011701">
    <property type="entry name" value="MFS"/>
</dbReference>
<feature type="compositionally biased region" description="Basic and acidic residues" evidence="6">
    <location>
        <begin position="1"/>
        <end position="22"/>
    </location>
</feature>
<feature type="transmembrane region" description="Helical" evidence="7">
    <location>
        <begin position="523"/>
        <end position="543"/>
    </location>
</feature>
<feature type="transmembrane region" description="Helical" evidence="7">
    <location>
        <begin position="148"/>
        <end position="173"/>
    </location>
</feature>
<dbReference type="PRINTS" id="PR01035">
    <property type="entry name" value="TCRTETA"/>
</dbReference>
<feature type="transmembrane region" description="Helical" evidence="7">
    <location>
        <begin position="452"/>
        <end position="472"/>
    </location>
</feature>
<feature type="region of interest" description="Disordered" evidence="6">
    <location>
        <begin position="1"/>
        <end position="42"/>
    </location>
</feature>
<evidence type="ECO:0000313" key="10">
    <source>
        <dbReference type="Proteomes" id="UP001305779"/>
    </source>
</evidence>
<dbReference type="Gene3D" id="1.20.1250.20">
    <property type="entry name" value="MFS general substrate transporter like domains"/>
    <property type="match status" value="1"/>
</dbReference>
<comment type="caution">
    <text evidence="9">The sequence shown here is derived from an EMBL/GenBank/DDBJ whole genome shotgun (WGS) entry which is preliminary data.</text>
</comment>
<feature type="transmembrane region" description="Helical" evidence="7">
    <location>
        <begin position="253"/>
        <end position="272"/>
    </location>
</feature>
<evidence type="ECO:0000256" key="4">
    <source>
        <dbReference type="ARBA" id="ARBA00022989"/>
    </source>
</evidence>
<feature type="transmembrane region" description="Helical" evidence="7">
    <location>
        <begin position="416"/>
        <end position="440"/>
    </location>
</feature>
<keyword evidence="4 7" id="KW-1133">Transmembrane helix</keyword>
<dbReference type="Proteomes" id="UP001305779">
    <property type="component" value="Unassembled WGS sequence"/>
</dbReference>
<keyword evidence="5 7" id="KW-0472">Membrane</keyword>
<dbReference type="PANTHER" id="PTHR23501:SF177">
    <property type="entry name" value="MAJOR FACILITATOR SUPERFAMILY (MFS) PROFILE DOMAIN-CONTAINING PROTEIN-RELATED"/>
    <property type="match status" value="1"/>
</dbReference>
<feature type="transmembrane region" description="Helical" evidence="7">
    <location>
        <begin position="123"/>
        <end position="142"/>
    </location>
</feature>
<feature type="transmembrane region" description="Helical" evidence="7">
    <location>
        <begin position="55"/>
        <end position="81"/>
    </location>
</feature>
<evidence type="ECO:0000256" key="7">
    <source>
        <dbReference type="SAM" id="Phobius"/>
    </source>
</evidence>